<evidence type="ECO:0000259" key="12">
    <source>
        <dbReference type="Pfam" id="PF00117"/>
    </source>
</evidence>
<evidence type="ECO:0000256" key="11">
    <source>
        <dbReference type="ARBA" id="ARBA00047781"/>
    </source>
</evidence>
<keyword evidence="6" id="KW-0547">Nucleotide-binding</keyword>
<evidence type="ECO:0000256" key="9">
    <source>
        <dbReference type="ARBA" id="ARBA00022962"/>
    </source>
</evidence>
<evidence type="ECO:0000256" key="10">
    <source>
        <dbReference type="ARBA" id="ARBA00022975"/>
    </source>
</evidence>
<evidence type="ECO:0000256" key="8">
    <source>
        <dbReference type="ARBA" id="ARBA00022842"/>
    </source>
</evidence>
<feature type="non-terminal residue" evidence="14">
    <location>
        <position position="408"/>
    </location>
</feature>
<dbReference type="EC" id="6.3.4.2" evidence="3"/>
<dbReference type="NCBIfam" id="TIGR00337">
    <property type="entry name" value="PyrG"/>
    <property type="match status" value="1"/>
</dbReference>
<evidence type="ECO:0000256" key="1">
    <source>
        <dbReference type="ARBA" id="ARBA00005171"/>
    </source>
</evidence>
<feature type="domain" description="CTP synthase N-terminal" evidence="13">
    <location>
        <begin position="6"/>
        <end position="270"/>
    </location>
</feature>
<dbReference type="InterPro" id="IPR027417">
    <property type="entry name" value="P-loop_NTPase"/>
</dbReference>
<dbReference type="Pfam" id="PF06418">
    <property type="entry name" value="CTP_synth_N"/>
    <property type="match status" value="1"/>
</dbReference>
<evidence type="ECO:0000256" key="3">
    <source>
        <dbReference type="ARBA" id="ARBA00012291"/>
    </source>
</evidence>
<evidence type="ECO:0000313" key="14">
    <source>
        <dbReference type="EMBL" id="SVB65684.1"/>
    </source>
</evidence>
<comment type="similarity">
    <text evidence="2">Belongs to the CTP synthase family.</text>
</comment>
<sequence length="408" mass="45492">MSYNTKFIFVTGGVSSSLGKGIIAASLAKLLQAQGYRVTIQKLDPYINIDPGTLNPYEHGECYVTNDGAETDLDLGHYERFLNVATSQANNITTGRIYQSVINKERKGEYLGKTVQVIPHITDEIKESIQYLASNNKYDIIITEIGGTVGDIESLPYIESLRQMKWEMGENNVVAIHLTLIPYLSAAKELKTKPTQHSVKTLMESGVQADVLVCRTEHEINDSIRNKLARFCNVDTDSVIQSLDVKTIYDVPNHMLSEGLDKVVLKKLGLKSSKPDLKSWNQFLKKYKHPKGVIRIALIGKYVELQDSYKSILESFIHSGAVNEVRVEVTAIHSEYINKDNIAVKLENFNGVLVAPGFGGRGIEGKIEAIKHVRLNNIPFFGICLGMQMAVIEFSRNILKLEDANSTE</sequence>
<keyword evidence="8" id="KW-0460">Magnesium</keyword>
<accession>A0A382FTH3</accession>
<dbReference type="GO" id="GO:0019856">
    <property type="term" value="P:pyrimidine nucleobase biosynthetic process"/>
    <property type="evidence" value="ECO:0007669"/>
    <property type="project" value="TreeGrafter"/>
</dbReference>
<evidence type="ECO:0000256" key="2">
    <source>
        <dbReference type="ARBA" id="ARBA00007533"/>
    </source>
</evidence>
<evidence type="ECO:0000256" key="6">
    <source>
        <dbReference type="ARBA" id="ARBA00022741"/>
    </source>
</evidence>
<dbReference type="InterPro" id="IPR004468">
    <property type="entry name" value="CTP_synthase"/>
</dbReference>
<dbReference type="NCBIfam" id="NF003792">
    <property type="entry name" value="PRK05380.1"/>
    <property type="match status" value="1"/>
</dbReference>
<dbReference type="FunFam" id="3.40.50.300:FF:000009">
    <property type="entry name" value="CTP synthase"/>
    <property type="match status" value="1"/>
</dbReference>
<comment type="pathway">
    <text evidence="1">Pyrimidine metabolism; CTP biosynthesis via de novo pathway; CTP from UDP: step 2/2.</text>
</comment>
<dbReference type="Gene3D" id="3.40.50.880">
    <property type="match status" value="1"/>
</dbReference>
<reference evidence="14" key="1">
    <citation type="submission" date="2018-05" db="EMBL/GenBank/DDBJ databases">
        <authorList>
            <person name="Lanie J.A."/>
            <person name="Ng W.-L."/>
            <person name="Kazmierczak K.M."/>
            <person name="Andrzejewski T.M."/>
            <person name="Davidsen T.M."/>
            <person name="Wayne K.J."/>
            <person name="Tettelin H."/>
            <person name="Glass J.I."/>
            <person name="Rusch D."/>
            <person name="Podicherti R."/>
            <person name="Tsui H.-C.T."/>
            <person name="Winkler M.E."/>
        </authorList>
    </citation>
    <scope>NUCLEOTIDE SEQUENCE</scope>
</reference>
<keyword evidence="9" id="KW-0315">Glutamine amidotransferase</keyword>
<keyword evidence="4" id="KW-0436">Ligase</keyword>
<dbReference type="AlphaFoldDB" id="A0A382FTH3"/>
<dbReference type="UniPathway" id="UPA00159">
    <property type="reaction ID" value="UER00277"/>
</dbReference>
<dbReference type="GO" id="GO:0042802">
    <property type="term" value="F:identical protein binding"/>
    <property type="evidence" value="ECO:0007669"/>
    <property type="project" value="TreeGrafter"/>
</dbReference>
<dbReference type="GO" id="GO:0005829">
    <property type="term" value="C:cytosol"/>
    <property type="evidence" value="ECO:0007669"/>
    <property type="project" value="TreeGrafter"/>
</dbReference>
<dbReference type="InterPro" id="IPR029062">
    <property type="entry name" value="Class_I_gatase-like"/>
</dbReference>
<protein>
    <recommendedName>
        <fullName evidence="3">CTP synthase (glutamine hydrolyzing)</fullName>
        <ecNumber evidence="3">6.3.4.2</ecNumber>
    </recommendedName>
</protein>
<dbReference type="SUPFAM" id="SSF52317">
    <property type="entry name" value="Class I glutamine amidotransferase-like"/>
    <property type="match status" value="1"/>
</dbReference>
<evidence type="ECO:0000256" key="7">
    <source>
        <dbReference type="ARBA" id="ARBA00022840"/>
    </source>
</evidence>
<feature type="domain" description="Glutamine amidotransferase" evidence="12">
    <location>
        <begin position="305"/>
        <end position="402"/>
    </location>
</feature>
<gene>
    <name evidence="14" type="ORF">METZ01_LOCUS218538</name>
</gene>
<dbReference type="PANTHER" id="PTHR11550">
    <property type="entry name" value="CTP SYNTHASE"/>
    <property type="match status" value="1"/>
</dbReference>
<dbReference type="GO" id="GO:0005524">
    <property type="term" value="F:ATP binding"/>
    <property type="evidence" value="ECO:0007669"/>
    <property type="project" value="UniProtKB-KW"/>
</dbReference>
<dbReference type="InterPro" id="IPR017456">
    <property type="entry name" value="CTP_synthase_N"/>
</dbReference>
<keyword evidence="5" id="KW-0479">Metal-binding</keyword>
<organism evidence="14">
    <name type="scientific">marine metagenome</name>
    <dbReference type="NCBI Taxonomy" id="408172"/>
    <lineage>
        <taxon>unclassified sequences</taxon>
        <taxon>metagenomes</taxon>
        <taxon>ecological metagenomes</taxon>
    </lineage>
</organism>
<dbReference type="PANTHER" id="PTHR11550:SF0">
    <property type="entry name" value="CTP SYNTHASE-RELATED"/>
    <property type="match status" value="1"/>
</dbReference>
<dbReference type="PROSITE" id="PS51273">
    <property type="entry name" value="GATASE_TYPE_1"/>
    <property type="match status" value="1"/>
</dbReference>
<dbReference type="Pfam" id="PF00117">
    <property type="entry name" value="GATase"/>
    <property type="match status" value="1"/>
</dbReference>
<dbReference type="SUPFAM" id="SSF52540">
    <property type="entry name" value="P-loop containing nucleoside triphosphate hydrolases"/>
    <property type="match status" value="1"/>
</dbReference>
<dbReference type="EMBL" id="UINC01051479">
    <property type="protein sequence ID" value="SVB65684.1"/>
    <property type="molecule type" value="Genomic_DNA"/>
</dbReference>
<dbReference type="CDD" id="cd03113">
    <property type="entry name" value="CTPS_N"/>
    <property type="match status" value="1"/>
</dbReference>
<keyword evidence="7" id="KW-0067">ATP-binding</keyword>
<dbReference type="GO" id="GO:0044210">
    <property type="term" value="P:'de novo' CTP biosynthetic process"/>
    <property type="evidence" value="ECO:0007669"/>
    <property type="project" value="UniProtKB-UniPathway"/>
</dbReference>
<proteinExistence type="inferred from homology"/>
<evidence type="ECO:0000256" key="5">
    <source>
        <dbReference type="ARBA" id="ARBA00022723"/>
    </source>
</evidence>
<dbReference type="Gene3D" id="3.40.50.300">
    <property type="entry name" value="P-loop containing nucleotide triphosphate hydrolases"/>
    <property type="match status" value="1"/>
</dbReference>
<evidence type="ECO:0000256" key="4">
    <source>
        <dbReference type="ARBA" id="ARBA00022598"/>
    </source>
</evidence>
<comment type="catalytic activity">
    <reaction evidence="11">
        <text>UTP + L-glutamine + ATP + H2O = CTP + L-glutamate + ADP + phosphate + 2 H(+)</text>
        <dbReference type="Rhea" id="RHEA:26426"/>
        <dbReference type="ChEBI" id="CHEBI:15377"/>
        <dbReference type="ChEBI" id="CHEBI:15378"/>
        <dbReference type="ChEBI" id="CHEBI:29985"/>
        <dbReference type="ChEBI" id="CHEBI:30616"/>
        <dbReference type="ChEBI" id="CHEBI:37563"/>
        <dbReference type="ChEBI" id="CHEBI:43474"/>
        <dbReference type="ChEBI" id="CHEBI:46398"/>
        <dbReference type="ChEBI" id="CHEBI:58359"/>
        <dbReference type="ChEBI" id="CHEBI:456216"/>
        <dbReference type="EC" id="6.3.4.2"/>
    </reaction>
</comment>
<dbReference type="GO" id="GO:0003883">
    <property type="term" value="F:CTP synthase activity"/>
    <property type="evidence" value="ECO:0007669"/>
    <property type="project" value="UniProtKB-EC"/>
</dbReference>
<dbReference type="InterPro" id="IPR017926">
    <property type="entry name" value="GATASE"/>
</dbReference>
<keyword evidence="10" id="KW-0665">Pyrimidine biosynthesis</keyword>
<dbReference type="GO" id="GO:0046872">
    <property type="term" value="F:metal ion binding"/>
    <property type="evidence" value="ECO:0007669"/>
    <property type="project" value="UniProtKB-KW"/>
</dbReference>
<name>A0A382FTH3_9ZZZZ</name>
<evidence type="ECO:0000259" key="13">
    <source>
        <dbReference type="Pfam" id="PF06418"/>
    </source>
</evidence>